<evidence type="ECO:0000256" key="1">
    <source>
        <dbReference type="ARBA" id="ARBA00022679"/>
    </source>
</evidence>
<dbReference type="InterPro" id="IPR051531">
    <property type="entry name" value="N-acetyltransferase"/>
</dbReference>
<evidence type="ECO:0000313" key="5">
    <source>
        <dbReference type="EMBL" id="MFC0675445.1"/>
    </source>
</evidence>
<keyword evidence="2 5" id="KW-0012">Acyltransferase</keyword>
<feature type="domain" description="N-acetyltransferase" evidence="4">
    <location>
        <begin position="14"/>
        <end position="182"/>
    </location>
</feature>
<name>A0ABV6REL0_9MICO</name>
<dbReference type="InterPro" id="IPR016181">
    <property type="entry name" value="Acyl_CoA_acyltransferase"/>
</dbReference>
<reference evidence="5 6" key="1">
    <citation type="submission" date="2024-09" db="EMBL/GenBank/DDBJ databases">
        <authorList>
            <person name="Sun Q."/>
            <person name="Mori K."/>
        </authorList>
    </citation>
    <scope>NUCLEOTIDE SEQUENCE [LARGE SCALE GENOMIC DNA]</scope>
    <source>
        <strain evidence="5 6">CICC 10874</strain>
    </source>
</reference>
<accession>A0ABV6REL0</accession>
<dbReference type="SUPFAM" id="SSF55729">
    <property type="entry name" value="Acyl-CoA N-acyltransferases (Nat)"/>
    <property type="match status" value="1"/>
</dbReference>
<keyword evidence="1 5" id="KW-0808">Transferase</keyword>
<sequence length="216" mass="24677">MPHVWPLHLRDGALLLRPLRRRDRREYLALRLRNQEWLAPWDATDPLRGAQRPSFPVLVRWNDRQSRLLLGLHLAIEWDGQLAGQISLGPIQQGAQSTATLGYWVDRDHAGQGIAPLACALLIDHAFAELGLHRVDAAIRPENAASRRVVEKLHLREEGLHRRFIHVDGQWRDHLLFALTAEEVPAHLLDDTGRGVVRRLRLEHRIPPPRGRVATS</sequence>
<dbReference type="PROSITE" id="PS51186">
    <property type="entry name" value="GNAT"/>
    <property type="match status" value="1"/>
</dbReference>
<gene>
    <name evidence="5" type="ORF">ACFFF6_15905</name>
</gene>
<proteinExistence type="inferred from homology"/>
<evidence type="ECO:0000313" key="6">
    <source>
        <dbReference type="Proteomes" id="UP001589793"/>
    </source>
</evidence>
<dbReference type="EC" id="2.3.-.-" evidence="5"/>
<comment type="caution">
    <text evidence="5">The sequence shown here is derived from an EMBL/GenBank/DDBJ whole genome shotgun (WGS) entry which is preliminary data.</text>
</comment>
<dbReference type="RefSeq" id="WP_376982474.1">
    <property type="nucleotide sequence ID" value="NZ_JBHLSV010000024.1"/>
</dbReference>
<evidence type="ECO:0000256" key="3">
    <source>
        <dbReference type="ARBA" id="ARBA00038502"/>
    </source>
</evidence>
<dbReference type="EMBL" id="JBHLSV010000024">
    <property type="protein sequence ID" value="MFC0675445.1"/>
    <property type="molecule type" value="Genomic_DNA"/>
</dbReference>
<organism evidence="5 6">
    <name type="scientific">Brachybacterium hainanense</name>
    <dbReference type="NCBI Taxonomy" id="1541174"/>
    <lineage>
        <taxon>Bacteria</taxon>
        <taxon>Bacillati</taxon>
        <taxon>Actinomycetota</taxon>
        <taxon>Actinomycetes</taxon>
        <taxon>Micrococcales</taxon>
        <taxon>Dermabacteraceae</taxon>
        <taxon>Brachybacterium</taxon>
    </lineage>
</organism>
<comment type="similarity">
    <text evidence="3">Belongs to the acetyltransferase family. RimJ subfamily.</text>
</comment>
<dbReference type="PANTHER" id="PTHR43792:SF8">
    <property type="entry name" value="[RIBOSOMAL PROTEIN US5]-ALANINE N-ACETYLTRANSFERASE"/>
    <property type="match status" value="1"/>
</dbReference>
<protein>
    <submittedName>
        <fullName evidence="5">GNAT family N-acetyltransferase</fullName>
        <ecNumber evidence="5">2.3.-.-</ecNumber>
    </submittedName>
</protein>
<dbReference type="PANTHER" id="PTHR43792">
    <property type="entry name" value="GNAT FAMILY, PUTATIVE (AFU_ORTHOLOGUE AFUA_3G00765)-RELATED-RELATED"/>
    <property type="match status" value="1"/>
</dbReference>
<dbReference type="Proteomes" id="UP001589793">
    <property type="component" value="Unassembled WGS sequence"/>
</dbReference>
<dbReference type="GO" id="GO:0016746">
    <property type="term" value="F:acyltransferase activity"/>
    <property type="evidence" value="ECO:0007669"/>
    <property type="project" value="UniProtKB-KW"/>
</dbReference>
<keyword evidence="6" id="KW-1185">Reference proteome</keyword>
<dbReference type="Pfam" id="PF13302">
    <property type="entry name" value="Acetyltransf_3"/>
    <property type="match status" value="1"/>
</dbReference>
<dbReference type="Gene3D" id="3.40.630.30">
    <property type="match status" value="1"/>
</dbReference>
<dbReference type="InterPro" id="IPR000182">
    <property type="entry name" value="GNAT_dom"/>
</dbReference>
<evidence type="ECO:0000256" key="2">
    <source>
        <dbReference type="ARBA" id="ARBA00023315"/>
    </source>
</evidence>
<evidence type="ECO:0000259" key="4">
    <source>
        <dbReference type="PROSITE" id="PS51186"/>
    </source>
</evidence>